<proteinExistence type="predicted"/>
<evidence type="ECO:0000313" key="1">
    <source>
        <dbReference type="EMBL" id="CAB4293829.1"/>
    </source>
</evidence>
<organism evidence="1 2">
    <name type="scientific">Prunus armeniaca</name>
    <name type="common">Apricot</name>
    <name type="synonym">Armeniaca vulgaris</name>
    <dbReference type="NCBI Taxonomy" id="36596"/>
    <lineage>
        <taxon>Eukaryota</taxon>
        <taxon>Viridiplantae</taxon>
        <taxon>Streptophyta</taxon>
        <taxon>Embryophyta</taxon>
        <taxon>Tracheophyta</taxon>
        <taxon>Spermatophyta</taxon>
        <taxon>Magnoliopsida</taxon>
        <taxon>eudicotyledons</taxon>
        <taxon>Gunneridae</taxon>
        <taxon>Pentapetalae</taxon>
        <taxon>rosids</taxon>
        <taxon>fabids</taxon>
        <taxon>Rosales</taxon>
        <taxon>Rosaceae</taxon>
        <taxon>Amygdaloideae</taxon>
        <taxon>Amygdaleae</taxon>
        <taxon>Prunus</taxon>
    </lineage>
</organism>
<name>A0A6J5VWY7_PRUAR</name>
<sequence>MVLKASGGTFGGGRDWVVLWVWGKSLGSLGDEEVRWKERRVHLEGENLTMAVILGGEVGGGGGAKVMGSWGLGWRVVVGWVWVEWLWDGFFGVELEGGGHGGMERERERERERESIYSPNAYRGFARELIKDLERIRWVNKGQQIWSHVDGGRPAVEVSGCRWLEVASGGRPEVVGGGAGRWLADGGGWLDIDMWHSMLALE</sequence>
<gene>
    <name evidence="1" type="ORF">ORAREDHAP_LOCUS3183</name>
</gene>
<evidence type="ECO:0000313" key="2">
    <source>
        <dbReference type="Proteomes" id="UP000507245"/>
    </source>
</evidence>
<accession>A0A6J5VWY7</accession>
<reference evidence="2" key="1">
    <citation type="journal article" date="2020" name="Genome Biol.">
        <title>Gamete binning: chromosome-level and haplotype-resolved genome assembly enabled by high-throughput single-cell sequencing of gamete genomes.</title>
        <authorList>
            <person name="Campoy J.A."/>
            <person name="Sun H."/>
            <person name="Goel M."/>
            <person name="Jiao W.-B."/>
            <person name="Folz-Donahue K."/>
            <person name="Wang N."/>
            <person name="Rubio M."/>
            <person name="Liu C."/>
            <person name="Kukat C."/>
            <person name="Ruiz D."/>
            <person name="Huettel B."/>
            <person name="Schneeberger K."/>
        </authorList>
    </citation>
    <scope>NUCLEOTIDE SEQUENCE [LARGE SCALE GENOMIC DNA]</scope>
    <source>
        <strain evidence="2">cv. Rojo Pasion</strain>
    </source>
</reference>
<protein>
    <submittedName>
        <fullName evidence="1">Uncharacterized protein</fullName>
    </submittedName>
</protein>
<dbReference type="AlphaFoldDB" id="A0A6J5VWY7"/>
<dbReference type="Proteomes" id="UP000507245">
    <property type="component" value="Unassembled WGS sequence"/>
</dbReference>
<dbReference type="EMBL" id="CAEKKB010000001">
    <property type="protein sequence ID" value="CAB4293829.1"/>
    <property type="molecule type" value="Genomic_DNA"/>
</dbReference>
<keyword evidence="2" id="KW-1185">Reference proteome</keyword>